<dbReference type="GeneID" id="111252331"/>
<accession>A0A7M7KEV5</accession>
<dbReference type="FunFam" id="1.10.510.10:FF:000030">
    <property type="entry name" value="Serine/threonine-protein kinase TAO2, putative"/>
    <property type="match status" value="1"/>
</dbReference>
<dbReference type="RefSeq" id="XP_022665749.1">
    <property type="nucleotide sequence ID" value="XM_022810014.1"/>
</dbReference>
<dbReference type="EC" id="2.7.11.1" evidence="2"/>
<feature type="compositionally biased region" description="Low complexity" evidence="13">
    <location>
        <begin position="404"/>
        <end position="418"/>
    </location>
</feature>
<feature type="region of interest" description="Disordered" evidence="13">
    <location>
        <begin position="940"/>
        <end position="967"/>
    </location>
</feature>
<dbReference type="CDD" id="cd06607">
    <property type="entry name" value="STKc_TAO"/>
    <property type="match status" value="1"/>
</dbReference>
<evidence type="ECO:0000256" key="13">
    <source>
        <dbReference type="SAM" id="MobiDB-lite"/>
    </source>
</evidence>
<sequence length="967" mass="108809">MPGASSPATASGDVTPPGGGQGSGGSGLVGTGGDGVRAAAAASAVATPVGKPGSLKDPQVAELFDRQDPDKVFIDLREIGHGSFGAVYYARNSITNEVVAIKKMTFSGKQSAEKWQDILKEVRFLCQLKHENTIDYRGCYLKEHTAWLVMEYCLGSASDIIEVHKKPLKEEEIAAICQDALQGLDYLHSAGRIHRDVKAGNILLTEAGRVKLADFGSASMACPANSFVGTPYWMAPEVILAMDEGQYDGKVDVWSLGITCIELAERKPPYFNMNAMSALYHIAQNDSPQLSTAIEWSPEFREYVAECLRKEPQQRPTTATLLKHPFVTRTRPARVLVELILRTKAAVRELDNINYRKMKKILMVDGTGGESNGDNGNVAGGNEPCQSGLTHDEDSAVSEDGDASKSNSLTSTQSSNVSAGSCVGQSGHRQSASNSSSASVGSVAETAPSHSPLSCRRDSKGSLVGTVNRQDNFATIRTTSIVTRQIKEHQEQESELQMRGYKRMQDQHHKALVALEAKCLQEMDEHKVRLDKEYETLLLTFAKELEKLQLKQQQELEKKLKSNVANEKRLIKAIQAKQDEETKKFQQLQKSAYKSEKERYKQRYDGEELKVHKAGLHESQNQELTRLTITQAGALKREVRCYRRRRLVLAHFLEQEQLRAELERRESQLEQAHSILLRHHDATQRLELAQQRAVHQLRSDHLRRQHETEMSLQKQYSTRREHELHKKHAAEVKQQPKSLRQNELQIRKQFREACKVQTRQYKAWKSQLMASTPRERHKELVKRLKDEQVRKLALLGEQYEQSISEMLQKQSIRLDESQSAELHQLQQDLQMEQELLLAFQSKKKIMAESQRNKERQELEDRIHNRLRTIQAKMDNERRQFASERLSRQQLLAKRQMADLEKFDLESNQMGFSLAEILAAEESGGLVGAQSLSGSLLSLAHSNSTTSFGQGPDTPQPPGNNHNHSTPL</sequence>
<feature type="compositionally biased region" description="Low complexity" evidence="13">
    <location>
        <begin position="431"/>
        <end position="444"/>
    </location>
</feature>
<comment type="similarity">
    <text evidence="1">Belongs to the protein kinase superfamily. STE Ser/Thr protein kinase family. STE20 subfamily.</text>
</comment>
<evidence type="ECO:0000256" key="2">
    <source>
        <dbReference type="ARBA" id="ARBA00012513"/>
    </source>
</evidence>
<dbReference type="EnsemblMetazoa" id="XM_022810008">
    <property type="protein sequence ID" value="XP_022665743"/>
    <property type="gene ID" value="LOC111252331"/>
</dbReference>
<evidence type="ECO:0000256" key="6">
    <source>
        <dbReference type="ARBA" id="ARBA00022777"/>
    </source>
</evidence>
<dbReference type="PROSITE" id="PS00107">
    <property type="entry name" value="PROTEIN_KINASE_ATP"/>
    <property type="match status" value="1"/>
</dbReference>
<dbReference type="AlphaFoldDB" id="A0A7M7KEV5"/>
<dbReference type="OMA" id="QKKEYKH"/>
<evidence type="ECO:0000256" key="7">
    <source>
        <dbReference type="ARBA" id="ARBA00022840"/>
    </source>
</evidence>
<dbReference type="RefSeq" id="XP_022665743.1">
    <property type="nucleotide sequence ID" value="XM_022810008.1"/>
</dbReference>
<feature type="domain" description="Protein kinase" evidence="14">
    <location>
        <begin position="73"/>
        <end position="327"/>
    </location>
</feature>
<keyword evidence="7 11" id="KW-0067">ATP-binding</keyword>
<dbReference type="InterPro" id="IPR000719">
    <property type="entry name" value="Prot_kinase_dom"/>
</dbReference>
<dbReference type="InterPro" id="IPR011009">
    <property type="entry name" value="Kinase-like_dom_sf"/>
</dbReference>
<keyword evidence="8 12" id="KW-0175">Coiled coil</keyword>
<dbReference type="PANTHER" id="PTHR47167">
    <property type="entry name" value="SERINE/THREONINE-PROTEIN KINASE TAO1-LIKE PROTEIN"/>
    <property type="match status" value="1"/>
</dbReference>
<dbReference type="EnsemblMetazoa" id="XM_022810009">
    <property type="protein sequence ID" value="XP_022665744"/>
    <property type="gene ID" value="LOC111252331"/>
</dbReference>
<keyword evidence="3" id="KW-0723">Serine/threonine-protein kinase</keyword>
<evidence type="ECO:0000256" key="9">
    <source>
        <dbReference type="ARBA" id="ARBA00047899"/>
    </source>
</evidence>
<feature type="coiled-coil region" evidence="12">
    <location>
        <begin position="550"/>
        <end position="610"/>
    </location>
</feature>
<dbReference type="KEGG" id="vde:111252331"/>
<dbReference type="RefSeq" id="XP_022665750.1">
    <property type="nucleotide sequence ID" value="XM_022810015.1"/>
</dbReference>
<evidence type="ECO:0000256" key="10">
    <source>
        <dbReference type="ARBA" id="ARBA00048679"/>
    </source>
</evidence>
<evidence type="ECO:0000259" key="14">
    <source>
        <dbReference type="PROSITE" id="PS50011"/>
    </source>
</evidence>
<dbReference type="PROSITE" id="PS50011">
    <property type="entry name" value="PROTEIN_KINASE_DOM"/>
    <property type="match status" value="1"/>
</dbReference>
<dbReference type="GO" id="GO:0005737">
    <property type="term" value="C:cytoplasm"/>
    <property type="evidence" value="ECO:0007669"/>
    <property type="project" value="TreeGrafter"/>
</dbReference>
<dbReference type="SMART" id="SM00220">
    <property type="entry name" value="S_TKc"/>
    <property type="match status" value="1"/>
</dbReference>
<feature type="binding site" evidence="11">
    <location>
        <position position="103"/>
    </location>
    <ligand>
        <name>ATP</name>
        <dbReference type="ChEBI" id="CHEBI:30616"/>
    </ligand>
</feature>
<keyword evidence="6" id="KW-0418">Kinase</keyword>
<dbReference type="EnsemblMetazoa" id="XM_022810018">
    <property type="protein sequence ID" value="XP_022665753"/>
    <property type="gene ID" value="LOC111252331"/>
</dbReference>
<organism evidence="15 16">
    <name type="scientific">Varroa destructor</name>
    <name type="common">Honeybee mite</name>
    <dbReference type="NCBI Taxonomy" id="109461"/>
    <lineage>
        <taxon>Eukaryota</taxon>
        <taxon>Metazoa</taxon>
        <taxon>Ecdysozoa</taxon>
        <taxon>Arthropoda</taxon>
        <taxon>Chelicerata</taxon>
        <taxon>Arachnida</taxon>
        <taxon>Acari</taxon>
        <taxon>Parasitiformes</taxon>
        <taxon>Mesostigmata</taxon>
        <taxon>Gamasina</taxon>
        <taxon>Dermanyssoidea</taxon>
        <taxon>Varroidae</taxon>
        <taxon>Varroa</taxon>
    </lineage>
</organism>
<evidence type="ECO:0000256" key="5">
    <source>
        <dbReference type="ARBA" id="ARBA00022741"/>
    </source>
</evidence>
<dbReference type="CTD" id="32948"/>
<dbReference type="Gene3D" id="3.30.200.20">
    <property type="entry name" value="Phosphorylase Kinase, domain 1"/>
    <property type="match status" value="1"/>
</dbReference>
<dbReference type="InParanoid" id="A0A7M7KEV5"/>
<dbReference type="EnsemblMetazoa" id="XM_022810012">
    <property type="protein sequence ID" value="XP_022665747"/>
    <property type="gene ID" value="LOC111252331"/>
</dbReference>
<reference evidence="15" key="1">
    <citation type="submission" date="2021-01" db="UniProtKB">
        <authorList>
            <consortium name="EnsemblMetazoa"/>
        </authorList>
    </citation>
    <scope>IDENTIFICATION</scope>
</reference>
<dbReference type="RefSeq" id="XP_022665752.1">
    <property type="nucleotide sequence ID" value="XM_022810017.1"/>
</dbReference>
<evidence type="ECO:0000256" key="4">
    <source>
        <dbReference type="ARBA" id="ARBA00022679"/>
    </source>
</evidence>
<feature type="region of interest" description="Disordered" evidence="13">
    <location>
        <begin position="1"/>
        <end position="32"/>
    </location>
</feature>
<name>A0A7M7KEV5_VARDE</name>
<feature type="compositionally biased region" description="Polar residues" evidence="13">
    <location>
        <begin position="958"/>
        <end position="967"/>
    </location>
</feature>
<dbReference type="Pfam" id="PF00069">
    <property type="entry name" value="Pkinase"/>
    <property type="match status" value="1"/>
</dbReference>
<comment type="catalytic activity">
    <reaction evidence="10">
        <text>L-seryl-[protein] + ATP = O-phospho-L-seryl-[protein] + ADP + H(+)</text>
        <dbReference type="Rhea" id="RHEA:17989"/>
        <dbReference type="Rhea" id="RHEA-COMP:9863"/>
        <dbReference type="Rhea" id="RHEA-COMP:11604"/>
        <dbReference type="ChEBI" id="CHEBI:15378"/>
        <dbReference type="ChEBI" id="CHEBI:29999"/>
        <dbReference type="ChEBI" id="CHEBI:30616"/>
        <dbReference type="ChEBI" id="CHEBI:83421"/>
        <dbReference type="ChEBI" id="CHEBI:456216"/>
        <dbReference type="EC" id="2.7.11.1"/>
    </reaction>
</comment>
<evidence type="ECO:0000256" key="8">
    <source>
        <dbReference type="ARBA" id="ARBA00023054"/>
    </source>
</evidence>
<dbReference type="RefSeq" id="XP_022665753.1">
    <property type="nucleotide sequence ID" value="XM_022810018.1"/>
</dbReference>
<dbReference type="EnsemblMetazoa" id="XM_022810014">
    <property type="protein sequence ID" value="XP_022665749"/>
    <property type="gene ID" value="LOC111252331"/>
</dbReference>
<dbReference type="Gene3D" id="1.10.510.10">
    <property type="entry name" value="Transferase(Phosphotransferase) domain 1"/>
    <property type="match status" value="1"/>
</dbReference>
<dbReference type="FunCoup" id="A0A7M7KEV5">
    <property type="interactions" value="463"/>
</dbReference>
<evidence type="ECO:0000313" key="16">
    <source>
        <dbReference type="Proteomes" id="UP000594260"/>
    </source>
</evidence>
<dbReference type="EnsemblMetazoa" id="XM_022810016">
    <property type="protein sequence ID" value="XP_022665751"/>
    <property type="gene ID" value="LOC111252331"/>
</dbReference>
<evidence type="ECO:0000256" key="11">
    <source>
        <dbReference type="PROSITE-ProRule" id="PRU10141"/>
    </source>
</evidence>
<evidence type="ECO:0000313" key="15">
    <source>
        <dbReference type="EnsemblMetazoa" id="XP_022665752"/>
    </source>
</evidence>
<keyword evidence="16" id="KW-1185">Reference proteome</keyword>
<dbReference type="Proteomes" id="UP000594260">
    <property type="component" value="Unplaced"/>
</dbReference>
<proteinExistence type="inferred from homology"/>
<feature type="region of interest" description="Disordered" evidence="13">
    <location>
        <begin position="700"/>
        <end position="720"/>
    </location>
</feature>
<dbReference type="GO" id="GO:0005524">
    <property type="term" value="F:ATP binding"/>
    <property type="evidence" value="ECO:0007669"/>
    <property type="project" value="UniProtKB-UniRule"/>
</dbReference>
<dbReference type="InterPro" id="IPR051234">
    <property type="entry name" value="TAO_STE20_kinase"/>
</dbReference>
<dbReference type="EnsemblMetazoa" id="XM_022810013">
    <property type="protein sequence ID" value="XP_022665748"/>
    <property type="gene ID" value="LOC111252331"/>
</dbReference>
<dbReference type="RefSeq" id="XP_022665747.1">
    <property type="nucleotide sequence ID" value="XM_022810012.1"/>
</dbReference>
<dbReference type="RefSeq" id="XP_022665748.1">
    <property type="nucleotide sequence ID" value="XM_022810013.1"/>
</dbReference>
<feature type="compositionally biased region" description="Gly residues" evidence="13">
    <location>
        <begin position="17"/>
        <end position="32"/>
    </location>
</feature>
<keyword evidence="5 11" id="KW-0547">Nucleotide-binding</keyword>
<comment type="catalytic activity">
    <reaction evidence="9">
        <text>L-threonyl-[protein] + ATP = O-phospho-L-threonyl-[protein] + ADP + H(+)</text>
        <dbReference type="Rhea" id="RHEA:46608"/>
        <dbReference type="Rhea" id="RHEA-COMP:11060"/>
        <dbReference type="Rhea" id="RHEA-COMP:11605"/>
        <dbReference type="ChEBI" id="CHEBI:15378"/>
        <dbReference type="ChEBI" id="CHEBI:30013"/>
        <dbReference type="ChEBI" id="CHEBI:30616"/>
        <dbReference type="ChEBI" id="CHEBI:61977"/>
        <dbReference type="ChEBI" id="CHEBI:456216"/>
        <dbReference type="EC" id="2.7.11.1"/>
    </reaction>
</comment>
<dbReference type="EnsemblMetazoa" id="XM_022810015">
    <property type="protein sequence ID" value="XP_022665750"/>
    <property type="gene ID" value="LOC111252331"/>
</dbReference>
<dbReference type="OrthoDB" id="10016527at2759"/>
<dbReference type="PANTHER" id="PTHR47167:SF4">
    <property type="entry name" value="SERINE_THREONINE-PROTEIN KINASE TAO"/>
    <property type="match status" value="1"/>
</dbReference>
<feature type="region of interest" description="Disordered" evidence="13">
    <location>
        <begin position="372"/>
        <end position="462"/>
    </location>
</feature>
<dbReference type="GO" id="GO:0004674">
    <property type="term" value="F:protein serine/threonine kinase activity"/>
    <property type="evidence" value="ECO:0007669"/>
    <property type="project" value="UniProtKB-KW"/>
</dbReference>
<keyword evidence="4" id="KW-0808">Transferase</keyword>
<dbReference type="RefSeq" id="XP_022665746.1">
    <property type="nucleotide sequence ID" value="XM_022810011.1"/>
</dbReference>
<dbReference type="RefSeq" id="XP_022665744.1">
    <property type="nucleotide sequence ID" value="XM_022810009.1"/>
</dbReference>
<dbReference type="InterPro" id="IPR017441">
    <property type="entry name" value="Protein_kinase_ATP_BS"/>
</dbReference>
<dbReference type="EnsemblMetazoa" id="XM_022810017">
    <property type="protein sequence ID" value="XP_022665752"/>
    <property type="gene ID" value="LOC111252331"/>
</dbReference>
<evidence type="ECO:0000256" key="12">
    <source>
        <dbReference type="SAM" id="Coils"/>
    </source>
</evidence>
<dbReference type="RefSeq" id="XP_022665751.1">
    <property type="nucleotide sequence ID" value="XM_022810016.1"/>
</dbReference>
<evidence type="ECO:0000256" key="1">
    <source>
        <dbReference type="ARBA" id="ARBA00008874"/>
    </source>
</evidence>
<dbReference type="EnsemblMetazoa" id="XM_022810011">
    <property type="protein sequence ID" value="XP_022665746"/>
    <property type="gene ID" value="LOC111252331"/>
</dbReference>
<dbReference type="FunFam" id="3.30.200.20:FF:000029">
    <property type="entry name" value="Serine/threonine-protein kinase TAO2, putative"/>
    <property type="match status" value="1"/>
</dbReference>
<feature type="compositionally biased region" description="Basic and acidic residues" evidence="13">
    <location>
        <begin position="700"/>
        <end position="709"/>
    </location>
</feature>
<evidence type="ECO:0000256" key="3">
    <source>
        <dbReference type="ARBA" id="ARBA00022527"/>
    </source>
</evidence>
<dbReference type="SUPFAM" id="SSF56112">
    <property type="entry name" value="Protein kinase-like (PK-like)"/>
    <property type="match status" value="1"/>
</dbReference>
<protein>
    <recommendedName>
        <fullName evidence="2">non-specific serine/threonine protein kinase</fullName>
        <ecNumber evidence="2">2.7.11.1</ecNumber>
    </recommendedName>
</protein>